<evidence type="ECO:0000313" key="3">
    <source>
        <dbReference type="Proteomes" id="UP000001302"/>
    </source>
</evidence>
<feature type="chain" id="PRO_5003140739" evidence="1">
    <location>
        <begin position="21"/>
        <end position="854"/>
    </location>
</feature>
<dbReference type="Pfam" id="PF07721">
    <property type="entry name" value="TPR_4"/>
    <property type="match status" value="1"/>
</dbReference>
<name>E0TGM0_PARBH</name>
<keyword evidence="3" id="KW-1185">Reference proteome</keyword>
<evidence type="ECO:0000256" key="1">
    <source>
        <dbReference type="SAM" id="SignalP"/>
    </source>
</evidence>
<dbReference type="AlphaFoldDB" id="E0TGM0"/>
<dbReference type="Gene3D" id="1.25.40.10">
    <property type="entry name" value="Tetratricopeptide repeat domain"/>
    <property type="match status" value="5"/>
</dbReference>
<accession>E0TGM0</accession>
<proteinExistence type="predicted"/>
<dbReference type="InterPro" id="IPR011990">
    <property type="entry name" value="TPR-like_helical_dom_sf"/>
</dbReference>
<protein>
    <submittedName>
        <fullName evidence="2">TPR domain protein</fullName>
    </submittedName>
</protein>
<evidence type="ECO:0000313" key="2">
    <source>
        <dbReference type="EMBL" id="ADM10152.1"/>
    </source>
</evidence>
<sequence>MRFLWIFLVVGLSAPTPSLADISAPQTRPAVETPRETMLRWELTVRAEPDNTDARIELARAHLALGDADRAEKMAAAVLLREDRPAARLILAEAQFRQGRSEEALTTLDGGQRLSGGSADLAQPSLRTVIEAEKAVTDGKPQLALEKLEALPQKGAYASMGKMIAARAHYALGDLLAARSAIDTIIGGDGESMTALLFKAQIALRSGDYGAALRLARGIDAIDPGNVTAGVIAVEALLRIGDEATAQTTITDLAAANPDDPRPTYLKALLLAEQGQMKQAADTVSSIEPWLERREGGAVFLARLKLAEQRPAQAEQLLRARLREQATDIAARQLLVSILDERGEEAEAARVLERGLAFAPRHPVLLRLKADRLIDAGEIDAAAAVLAPLGGAANQWLALLDRDGDPDLFTQVLTAIRAGEDEEVLRLAAENTAQIPTDPVTGNLLAGALAQTGEVEAARQLLDRIIAAHPDELVLIANRAQLDPDADALVTALERAVEAGARDPDIYEALGRERYVLGEIDQALEAAQRAAEAKEARLAQRTLPGRLLLAAGRADAAQKALRAVDLRETDSAAERASLAKLLLADAPDSAAIAAADLDGPGAVILRAQIEKARGRSDSARTLLVQGMATYPLDAPLAEAALIDLATTDLSAAMTALEETRAIPTSLKESLALKLFWEAKDRVAFAEALASATPSLPLFTVRARLAEANDRLSLLGDLEAYVLATPNDRGARLLLGALALEMDRDGLAEKALTTALADTPGDPLLLNNLALARADRAPQDALRLAKEAYMAAPTSADIASTYAQMLTATGDAARAGRVARRALILHPERRDLDAYAARIGAPGSEAIGAEEGDQP</sequence>
<dbReference type="EMBL" id="CP002156">
    <property type="protein sequence ID" value="ADM10152.1"/>
    <property type="molecule type" value="Genomic_DNA"/>
</dbReference>
<dbReference type="Pfam" id="PF13432">
    <property type="entry name" value="TPR_16"/>
    <property type="match status" value="1"/>
</dbReference>
<dbReference type="KEGG" id="pbr:PB2503_10504"/>
<dbReference type="Pfam" id="PF14559">
    <property type="entry name" value="TPR_19"/>
    <property type="match status" value="1"/>
</dbReference>
<dbReference type="RefSeq" id="WP_013301126.1">
    <property type="nucleotide sequence ID" value="NC_014414.1"/>
</dbReference>
<dbReference type="Proteomes" id="UP000001302">
    <property type="component" value="Chromosome"/>
</dbReference>
<dbReference type="SUPFAM" id="SSF48452">
    <property type="entry name" value="TPR-like"/>
    <property type="match status" value="4"/>
</dbReference>
<dbReference type="OrthoDB" id="7259535at2"/>
<dbReference type="HOGENOM" id="CLU_334293_0_0_5"/>
<keyword evidence="1" id="KW-0732">Signal</keyword>
<dbReference type="InterPro" id="IPR011717">
    <property type="entry name" value="TPR-4"/>
</dbReference>
<dbReference type="STRING" id="314260.PB2503_10504"/>
<reference evidence="3" key="1">
    <citation type="submission" date="2010-08" db="EMBL/GenBank/DDBJ databases">
        <title>Genome sequence of Parvularcula bermudensis HTCC2503.</title>
        <authorList>
            <person name="Kang D.-M."/>
            <person name="Oh H.-M."/>
            <person name="Cho J.-C."/>
        </authorList>
    </citation>
    <scope>NUCLEOTIDE SEQUENCE [LARGE SCALE GENOMIC DNA]</scope>
    <source>
        <strain evidence="3">ATCC BAA-594 / HTCC2503 / KCTC 12087</strain>
    </source>
</reference>
<feature type="signal peptide" evidence="1">
    <location>
        <begin position="1"/>
        <end position="20"/>
    </location>
</feature>
<dbReference type="GO" id="GO:0042802">
    <property type="term" value="F:identical protein binding"/>
    <property type="evidence" value="ECO:0007669"/>
    <property type="project" value="InterPro"/>
</dbReference>
<organism evidence="2 3">
    <name type="scientific">Parvularcula bermudensis (strain ATCC BAA-594 / HTCC2503 / KCTC 12087)</name>
    <dbReference type="NCBI Taxonomy" id="314260"/>
    <lineage>
        <taxon>Bacteria</taxon>
        <taxon>Pseudomonadati</taxon>
        <taxon>Pseudomonadota</taxon>
        <taxon>Alphaproteobacteria</taxon>
        <taxon>Parvularculales</taxon>
        <taxon>Parvularculaceae</taxon>
        <taxon>Parvularcula</taxon>
    </lineage>
</organism>
<reference evidence="2 3" key="2">
    <citation type="journal article" date="2011" name="J. Bacteriol.">
        <title>Complete genome sequence of strain HTCC2503T of Parvularcula bermudensis, the type species of the order "Parvularculales" in the class Alphaproteobacteria.</title>
        <authorList>
            <person name="Oh H.M."/>
            <person name="Kang I."/>
            <person name="Vergin K.L."/>
            <person name="Kang D."/>
            <person name="Rhee K.H."/>
            <person name="Giovannoni S.J."/>
            <person name="Cho J.C."/>
        </authorList>
    </citation>
    <scope>NUCLEOTIDE SEQUENCE [LARGE SCALE GENOMIC DNA]</scope>
    <source>
        <strain evidence="3">ATCC BAA-594 / HTCC2503 / KCTC 12087</strain>
    </source>
</reference>
<gene>
    <name evidence="2" type="ordered locus">PB2503_10504</name>
</gene>
<dbReference type="eggNOG" id="COG0457">
    <property type="taxonomic scope" value="Bacteria"/>
</dbReference>